<proteinExistence type="predicted"/>
<accession>A0ACC1NQZ3</accession>
<comment type="caution">
    <text evidence="1">The sequence shown here is derived from an EMBL/GenBank/DDBJ whole genome shotgun (WGS) entry which is preliminary data.</text>
</comment>
<sequence>MAEIYRNSYVTIAAASSKDSKGGLGLDRPRRSGTTLRGTTSSGKLYSIHVQCGIHPHMRIDEETPEGILHPIQPSMEHDYAGVFGVFPLLTRGWVFQERLLSPRFLQFGKDELLWDCRESMLCECGQRPPDLPYDQVTITSQNYGLISHKWRKIVEFYCSLSLTVPEDKLPALSGLARQVQELKPDVPYLAGLWGDSLDLDLLWIPYGPENQITNKYIAPSWSWASVGRKIIYPNVWRWNEEQPSIKTLDTYFESIEATCTPSAYDPTGKVRGGRLVLKSVLSTISVYNLTGDGSATEFRHNNTSFSLSTGREPSSLSSNWRLPFEETRKRAFLDHPGTYDRFIDKGSLYSCRLARVEISEDSIYTLVTEAREIIHVEFSLLLERINEGSNLFKRIGLLADGRFIEGHRGDPESWSKEPSCFESGAKGTTLTIV</sequence>
<gene>
    <name evidence="1" type="ORF">NUW58_g6864</name>
</gene>
<dbReference type="Proteomes" id="UP001143856">
    <property type="component" value="Unassembled WGS sequence"/>
</dbReference>
<name>A0ACC1NQZ3_9PEZI</name>
<reference evidence="1" key="1">
    <citation type="submission" date="2022-10" db="EMBL/GenBank/DDBJ databases">
        <title>Genome Sequence of Xylaria curta.</title>
        <authorList>
            <person name="Buettner E."/>
        </authorList>
    </citation>
    <scope>NUCLEOTIDE SEQUENCE</scope>
    <source>
        <strain evidence="1">Babe10</strain>
    </source>
</reference>
<evidence type="ECO:0000313" key="1">
    <source>
        <dbReference type="EMBL" id="KAJ2980763.1"/>
    </source>
</evidence>
<organism evidence="1 2">
    <name type="scientific">Xylaria curta</name>
    <dbReference type="NCBI Taxonomy" id="42375"/>
    <lineage>
        <taxon>Eukaryota</taxon>
        <taxon>Fungi</taxon>
        <taxon>Dikarya</taxon>
        <taxon>Ascomycota</taxon>
        <taxon>Pezizomycotina</taxon>
        <taxon>Sordariomycetes</taxon>
        <taxon>Xylariomycetidae</taxon>
        <taxon>Xylariales</taxon>
        <taxon>Xylariaceae</taxon>
        <taxon>Xylaria</taxon>
    </lineage>
</organism>
<evidence type="ECO:0000313" key="2">
    <source>
        <dbReference type="Proteomes" id="UP001143856"/>
    </source>
</evidence>
<dbReference type="EMBL" id="JAPDGR010001643">
    <property type="protein sequence ID" value="KAJ2980763.1"/>
    <property type="molecule type" value="Genomic_DNA"/>
</dbReference>
<keyword evidence="2" id="KW-1185">Reference proteome</keyword>
<protein>
    <submittedName>
        <fullName evidence="1">Uncharacterized protein</fullName>
    </submittedName>
</protein>